<accession>X8BIU7</accession>
<protein>
    <submittedName>
        <fullName evidence="1">Putative S-adenosyl-L-methionine-dependent methyltransferase</fullName>
    </submittedName>
</protein>
<dbReference type="EMBL" id="JAOB01000040">
    <property type="protein sequence ID" value="EUA44042.1"/>
    <property type="molecule type" value="Genomic_DNA"/>
</dbReference>
<comment type="caution">
    <text evidence="1">The sequence shown here is derived from an EMBL/GenBank/DDBJ whole genome shotgun (WGS) entry which is preliminary data.</text>
</comment>
<dbReference type="GO" id="GO:0008168">
    <property type="term" value="F:methyltransferase activity"/>
    <property type="evidence" value="ECO:0007669"/>
    <property type="project" value="UniProtKB-KW"/>
</dbReference>
<gene>
    <name evidence="1" type="ORF">I553_8376</name>
</gene>
<dbReference type="Gene3D" id="3.40.50.150">
    <property type="entry name" value="Vaccinia Virus protein VP39"/>
    <property type="match status" value="1"/>
</dbReference>
<sequence>MRERLGLDINFETLTYNDSRRADAVRWLTEHGWQVHAVSNADEMARLGRPIPDDLAEETVSSTLLRARRVTAD</sequence>
<evidence type="ECO:0000313" key="1">
    <source>
        <dbReference type="EMBL" id="EUA44042.1"/>
    </source>
</evidence>
<proteinExistence type="predicted"/>
<reference evidence="1" key="1">
    <citation type="submission" date="2014-01" db="EMBL/GenBank/DDBJ databases">
        <authorList>
            <person name="Brown-Elliot B."/>
            <person name="Wallace R."/>
            <person name="Lenaerts A."/>
            <person name="Ordway D."/>
            <person name="DeGroote M.A."/>
            <person name="Parker T."/>
            <person name="Sizemore C."/>
            <person name="Tallon L.J."/>
            <person name="Sadzewicz L.K."/>
            <person name="Sengamalay N."/>
            <person name="Fraser C.M."/>
            <person name="Hine E."/>
            <person name="Shefchek K.A."/>
            <person name="Das S.P."/>
            <person name="Tettelin H."/>
        </authorList>
    </citation>
    <scope>NUCLEOTIDE SEQUENCE [LARGE SCALE GENOMIC DNA]</scope>
    <source>
        <strain evidence="1">4042</strain>
    </source>
</reference>
<name>X8BIU7_MYCXE</name>
<keyword evidence="1" id="KW-0489">Methyltransferase</keyword>
<dbReference type="InterPro" id="IPR029063">
    <property type="entry name" value="SAM-dependent_MTases_sf"/>
</dbReference>
<dbReference type="PATRIC" id="fig|1299334.3.peg.4016"/>
<organism evidence="1">
    <name type="scientific">Mycobacterium xenopi 4042</name>
    <dbReference type="NCBI Taxonomy" id="1299334"/>
    <lineage>
        <taxon>Bacteria</taxon>
        <taxon>Bacillati</taxon>
        <taxon>Actinomycetota</taxon>
        <taxon>Actinomycetes</taxon>
        <taxon>Mycobacteriales</taxon>
        <taxon>Mycobacteriaceae</taxon>
        <taxon>Mycobacterium</taxon>
    </lineage>
</organism>
<dbReference type="AlphaFoldDB" id="X8BIU7"/>
<keyword evidence="1" id="KW-0808">Transferase</keyword>
<dbReference type="GO" id="GO:0032259">
    <property type="term" value="P:methylation"/>
    <property type="evidence" value="ECO:0007669"/>
    <property type="project" value="UniProtKB-KW"/>
</dbReference>